<dbReference type="PATRIC" id="fig|452.5.peg.1611"/>
<comment type="caution">
    <text evidence="1">The sequence shown here is derived from an EMBL/GenBank/DDBJ whole genome shotgun (WGS) entry which is preliminary data.</text>
</comment>
<keyword evidence="2" id="KW-1185">Reference proteome</keyword>
<name>A0A0W0Z4A5_LEGSP</name>
<sequence>MQRFGFFTDENSPALTVLLLGSPGSGKTTLLANVTDIKTLKATSDVEAPFYCEPFAIKEHDIAWNGTSCKVIELAHVEYESLTDCANELKKKYPFIDIVYLCMDITNLRDGRDKPQLVVLNELDHWLEKTVFLFTKTNKLFNEETESYSAKRLEIREKDIRTFLTDYLEVAKESAEKICFYQAGDSLLEAKDKTSQHDMGNWLEAIRLATARILTARKDLKNFTDALERKLDSKEFNL</sequence>
<organism evidence="1 2">
    <name type="scientific">Legionella spiritensis</name>
    <dbReference type="NCBI Taxonomy" id="452"/>
    <lineage>
        <taxon>Bacteria</taxon>
        <taxon>Pseudomonadati</taxon>
        <taxon>Pseudomonadota</taxon>
        <taxon>Gammaproteobacteria</taxon>
        <taxon>Legionellales</taxon>
        <taxon>Legionellaceae</taxon>
        <taxon>Legionella</taxon>
    </lineage>
</organism>
<dbReference type="Proteomes" id="UP000054877">
    <property type="component" value="Unassembled WGS sequence"/>
</dbReference>
<dbReference type="SUPFAM" id="SSF52540">
    <property type="entry name" value="P-loop containing nucleoside triphosphate hydrolases"/>
    <property type="match status" value="1"/>
</dbReference>
<evidence type="ECO:0000313" key="1">
    <source>
        <dbReference type="EMBL" id="KTD63937.1"/>
    </source>
</evidence>
<dbReference type="CDD" id="cd00882">
    <property type="entry name" value="Ras_like_GTPase"/>
    <property type="match status" value="1"/>
</dbReference>
<dbReference type="EMBL" id="LNYX01000014">
    <property type="protein sequence ID" value="KTD63937.1"/>
    <property type="molecule type" value="Genomic_DNA"/>
</dbReference>
<evidence type="ECO:0000313" key="2">
    <source>
        <dbReference type="Proteomes" id="UP000054877"/>
    </source>
</evidence>
<proteinExistence type="predicted"/>
<dbReference type="InterPro" id="IPR027417">
    <property type="entry name" value="P-loop_NTPase"/>
</dbReference>
<accession>A0A0W0Z4A5</accession>
<dbReference type="Gene3D" id="3.40.50.300">
    <property type="entry name" value="P-loop containing nucleotide triphosphate hydrolases"/>
    <property type="match status" value="1"/>
</dbReference>
<protein>
    <submittedName>
        <fullName evidence="1">Uncharacterized protein</fullName>
    </submittedName>
</protein>
<reference evidence="1 2" key="1">
    <citation type="submission" date="2015-11" db="EMBL/GenBank/DDBJ databases">
        <title>Genomic analysis of 38 Legionella species identifies large and diverse effector repertoires.</title>
        <authorList>
            <person name="Burstein D."/>
            <person name="Amaro F."/>
            <person name="Zusman T."/>
            <person name="Lifshitz Z."/>
            <person name="Cohen O."/>
            <person name="Gilbert J.A."/>
            <person name="Pupko T."/>
            <person name="Shuman H.A."/>
            <person name="Segal G."/>
        </authorList>
    </citation>
    <scope>NUCLEOTIDE SEQUENCE [LARGE SCALE GENOMIC DNA]</scope>
    <source>
        <strain evidence="1 2">Mt.St.Helens-9</strain>
    </source>
</reference>
<dbReference type="STRING" id="452.Lspi_1456"/>
<dbReference type="AlphaFoldDB" id="A0A0W0Z4A5"/>
<gene>
    <name evidence="1" type="ORF">Lspi_1456</name>
</gene>